<dbReference type="GO" id="GO:0004315">
    <property type="term" value="F:3-oxoacyl-[acyl-carrier-protein] synthase activity"/>
    <property type="evidence" value="ECO:0007669"/>
    <property type="project" value="UniProtKB-EC"/>
</dbReference>
<keyword evidence="2" id="KW-0808">Transferase</keyword>
<reference evidence="5 6" key="1">
    <citation type="submission" date="2024-02" db="EMBL/GenBank/DDBJ databases">
        <authorList>
            <person name="Vignale AGUSTIN F."/>
            <person name="Sosa J E."/>
            <person name="Modenutti C."/>
        </authorList>
    </citation>
    <scope>NUCLEOTIDE SEQUENCE [LARGE SCALE GENOMIC DNA]</scope>
</reference>
<evidence type="ECO:0000256" key="3">
    <source>
        <dbReference type="SAM" id="MobiDB-lite"/>
    </source>
</evidence>
<evidence type="ECO:0000256" key="1">
    <source>
        <dbReference type="ARBA" id="ARBA00013191"/>
    </source>
</evidence>
<dbReference type="PANTHER" id="PTHR11712:SF336">
    <property type="entry name" value="3-OXOACYL-[ACYL-CARRIER-PROTEIN] SYNTHASE, MITOCHONDRIAL"/>
    <property type="match status" value="1"/>
</dbReference>
<sequence>MQSLQSPSLRVSPVSPLRKESPNITTTTRRVSFISASTQPITTSPPKREKDPKRRVVITGMGVVSVFGNDVDTYYDKLLSGQSGISPIDRFDASEYPTKIAGQIRGFSSEGYIDGKDDKRLDDSIGYCIVAGKKAVEEADVEAVKRSKVT</sequence>
<evidence type="ECO:0000256" key="2">
    <source>
        <dbReference type="ARBA" id="ARBA00022679"/>
    </source>
</evidence>
<feature type="region of interest" description="Disordered" evidence="3">
    <location>
        <begin position="1"/>
        <end position="53"/>
    </location>
</feature>
<dbReference type="SUPFAM" id="SSF53901">
    <property type="entry name" value="Thiolase-like"/>
    <property type="match status" value="1"/>
</dbReference>
<dbReference type="InterPro" id="IPR016039">
    <property type="entry name" value="Thiolase-like"/>
</dbReference>
<dbReference type="EMBL" id="CAUOFW020001486">
    <property type="protein sequence ID" value="CAK9145412.1"/>
    <property type="molecule type" value="Genomic_DNA"/>
</dbReference>
<keyword evidence="6" id="KW-1185">Reference proteome</keyword>
<evidence type="ECO:0000259" key="4">
    <source>
        <dbReference type="Pfam" id="PF00109"/>
    </source>
</evidence>
<dbReference type="Gene3D" id="3.40.47.10">
    <property type="match status" value="1"/>
</dbReference>
<dbReference type="EC" id="2.3.1.41" evidence="1"/>
<feature type="compositionally biased region" description="Low complexity" evidence="3">
    <location>
        <begin position="1"/>
        <end position="16"/>
    </location>
</feature>
<organism evidence="5 6">
    <name type="scientific">Ilex paraguariensis</name>
    <name type="common">yerba mate</name>
    <dbReference type="NCBI Taxonomy" id="185542"/>
    <lineage>
        <taxon>Eukaryota</taxon>
        <taxon>Viridiplantae</taxon>
        <taxon>Streptophyta</taxon>
        <taxon>Embryophyta</taxon>
        <taxon>Tracheophyta</taxon>
        <taxon>Spermatophyta</taxon>
        <taxon>Magnoliopsida</taxon>
        <taxon>eudicotyledons</taxon>
        <taxon>Gunneridae</taxon>
        <taxon>Pentapetalae</taxon>
        <taxon>asterids</taxon>
        <taxon>campanulids</taxon>
        <taxon>Aquifoliales</taxon>
        <taxon>Aquifoliaceae</taxon>
        <taxon>Ilex</taxon>
    </lineage>
</organism>
<dbReference type="Pfam" id="PF00109">
    <property type="entry name" value="ketoacyl-synt"/>
    <property type="match status" value="1"/>
</dbReference>
<comment type="caution">
    <text evidence="5">The sequence shown here is derived from an EMBL/GenBank/DDBJ whole genome shotgun (WGS) entry which is preliminary data.</text>
</comment>
<dbReference type="InterPro" id="IPR000794">
    <property type="entry name" value="Beta-ketoacyl_synthase"/>
</dbReference>
<dbReference type="GO" id="GO:0006633">
    <property type="term" value="P:fatty acid biosynthetic process"/>
    <property type="evidence" value="ECO:0007669"/>
    <property type="project" value="UniProtKB-ARBA"/>
</dbReference>
<dbReference type="PANTHER" id="PTHR11712">
    <property type="entry name" value="POLYKETIDE SYNTHASE-RELATED"/>
    <property type="match status" value="1"/>
</dbReference>
<dbReference type="AlphaFoldDB" id="A0ABC8RLU7"/>
<evidence type="ECO:0000313" key="6">
    <source>
        <dbReference type="Proteomes" id="UP001642360"/>
    </source>
</evidence>
<feature type="compositionally biased region" description="Polar residues" evidence="3">
    <location>
        <begin position="22"/>
        <end position="45"/>
    </location>
</feature>
<gene>
    <name evidence="5" type="ORF">ILEXP_LOCUS13221</name>
</gene>
<protein>
    <recommendedName>
        <fullName evidence="1">beta-ketoacyl-[acyl-carrier-protein] synthase I</fullName>
        <ecNumber evidence="1">2.3.1.41</ecNumber>
    </recommendedName>
</protein>
<dbReference type="Proteomes" id="UP001642360">
    <property type="component" value="Unassembled WGS sequence"/>
</dbReference>
<dbReference type="InterPro" id="IPR014030">
    <property type="entry name" value="Ketoacyl_synth_N"/>
</dbReference>
<feature type="domain" description="Beta-ketoacyl synthase-like N-terminal" evidence="4">
    <location>
        <begin position="54"/>
        <end position="143"/>
    </location>
</feature>
<evidence type="ECO:0000313" key="5">
    <source>
        <dbReference type="EMBL" id="CAK9145412.1"/>
    </source>
</evidence>
<accession>A0ABC8RLU7</accession>
<proteinExistence type="predicted"/>
<name>A0ABC8RLU7_9AQUA</name>